<gene>
    <name evidence="2" type="ORF">DCAR_0831161</name>
</gene>
<name>A0AAF0XS58_DAUCS</name>
<evidence type="ECO:0000313" key="2">
    <source>
        <dbReference type="EMBL" id="WOH11671.1"/>
    </source>
</evidence>
<dbReference type="Gene3D" id="2.40.40.10">
    <property type="entry name" value="RlpA-like domain"/>
    <property type="match status" value="1"/>
</dbReference>
<reference evidence="2" key="2">
    <citation type="submission" date="2022-03" db="EMBL/GenBank/DDBJ databases">
        <title>Draft title - Genomic analysis of global carrot germplasm unveils the trajectory of domestication and the origin of high carotenoid orange carrot.</title>
        <authorList>
            <person name="Iorizzo M."/>
            <person name="Ellison S."/>
            <person name="Senalik D."/>
            <person name="Macko-Podgorni A."/>
            <person name="Grzebelus D."/>
            <person name="Bostan H."/>
            <person name="Rolling W."/>
            <person name="Curaba J."/>
            <person name="Simon P."/>
        </authorList>
    </citation>
    <scope>NUCLEOTIDE SEQUENCE</scope>
    <source>
        <tissue evidence="2">Leaf</tissue>
    </source>
</reference>
<dbReference type="Proteomes" id="UP000077755">
    <property type="component" value="Chromosome 8"/>
</dbReference>
<evidence type="ECO:0000313" key="3">
    <source>
        <dbReference type="Proteomes" id="UP000077755"/>
    </source>
</evidence>
<dbReference type="EMBL" id="CP093350">
    <property type="protein sequence ID" value="WOH11671.1"/>
    <property type="molecule type" value="Genomic_DNA"/>
</dbReference>
<feature type="signal peptide" evidence="1">
    <location>
        <begin position="1"/>
        <end position="23"/>
    </location>
</feature>
<dbReference type="SUPFAM" id="SSF50685">
    <property type="entry name" value="Barwin-like endoglucanases"/>
    <property type="match status" value="1"/>
</dbReference>
<sequence length="138" mass="15677">MHSEIKIIITLVVVCSLFSMSGARLATATFREDFKKTKCFDRDIGAGPDKVLQVVALNKKIFKKEMCHQFMKVKCMGPPKCKYDEVMYVEIADGCTSDELLQDEDICLHKYVWDTLADTTNNPTRMIVDIEGPFKGNM</sequence>
<feature type="chain" id="PRO_5042277785" description="Prolamin-like domain-containing protein" evidence="1">
    <location>
        <begin position="24"/>
        <end position="138"/>
    </location>
</feature>
<dbReference type="InterPro" id="IPR036908">
    <property type="entry name" value="RlpA-like_sf"/>
</dbReference>
<keyword evidence="3" id="KW-1185">Reference proteome</keyword>
<reference evidence="2" key="1">
    <citation type="journal article" date="2016" name="Nat. Genet.">
        <title>A high-quality carrot genome assembly provides new insights into carotenoid accumulation and asterid genome evolution.</title>
        <authorList>
            <person name="Iorizzo M."/>
            <person name="Ellison S."/>
            <person name="Senalik D."/>
            <person name="Zeng P."/>
            <person name="Satapoomin P."/>
            <person name="Huang J."/>
            <person name="Bowman M."/>
            <person name="Iovene M."/>
            <person name="Sanseverino W."/>
            <person name="Cavagnaro P."/>
            <person name="Yildiz M."/>
            <person name="Macko-Podgorni A."/>
            <person name="Moranska E."/>
            <person name="Grzebelus E."/>
            <person name="Grzebelus D."/>
            <person name="Ashrafi H."/>
            <person name="Zheng Z."/>
            <person name="Cheng S."/>
            <person name="Spooner D."/>
            <person name="Van Deynze A."/>
            <person name="Simon P."/>
        </authorList>
    </citation>
    <scope>NUCLEOTIDE SEQUENCE</scope>
    <source>
        <tissue evidence="2">Leaf</tissue>
    </source>
</reference>
<dbReference type="AlphaFoldDB" id="A0AAF0XS58"/>
<keyword evidence="1" id="KW-0732">Signal</keyword>
<protein>
    <recommendedName>
        <fullName evidence="4">Prolamin-like domain-containing protein</fullName>
    </recommendedName>
</protein>
<evidence type="ECO:0000256" key="1">
    <source>
        <dbReference type="SAM" id="SignalP"/>
    </source>
</evidence>
<proteinExistence type="predicted"/>
<evidence type="ECO:0008006" key="4">
    <source>
        <dbReference type="Google" id="ProtNLM"/>
    </source>
</evidence>
<organism evidence="2 3">
    <name type="scientific">Daucus carota subsp. sativus</name>
    <name type="common">Carrot</name>
    <dbReference type="NCBI Taxonomy" id="79200"/>
    <lineage>
        <taxon>Eukaryota</taxon>
        <taxon>Viridiplantae</taxon>
        <taxon>Streptophyta</taxon>
        <taxon>Embryophyta</taxon>
        <taxon>Tracheophyta</taxon>
        <taxon>Spermatophyta</taxon>
        <taxon>Magnoliopsida</taxon>
        <taxon>eudicotyledons</taxon>
        <taxon>Gunneridae</taxon>
        <taxon>Pentapetalae</taxon>
        <taxon>asterids</taxon>
        <taxon>campanulids</taxon>
        <taxon>Apiales</taxon>
        <taxon>Apiaceae</taxon>
        <taxon>Apioideae</taxon>
        <taxon>Scandiceae</taxon>
        <taxon>Daucinae</taxon>
        <taxon>Daucus</taxon>
        <taxon>Daucus sect. Daucus</taxon>
    </lineage>
</organism>
<accession>A0AAF0XS58</accession>